<dbReference type="InterPro" id="IPR027417">
    <property type="entry name" value="P-loop_NTPase"/>
</dbReference>
<dbReference type="Gene3D" id="3.40.50.11140">
    <property type="match status" value="1"/>
</dbReference>
<dbReference type="InterPro" id="IPR014001">
    <property type="entry name" value="Helicase_ATP-bd"/>
</dbReference>
<gene>
    <name evidence="9 12" type="primary">mfd</name>
    <name evidence="12" type="ORF">PQU98_01785</name>
</gene>
<comment type="caution">
    <text evidence="12">The sequence shown here is derived from an EMBL/GenBank/DDBJ whole genome shotgun (WGS) entry which is preliminary data.</text>
</comment>
<dbReference type="Gene3D" id="3.40.50.11180">
    <property type="match status" value="1"/>
</dbReference>
<dbReference type="SUPFAM" id="SSF52540">
    <property type="entry name" value="P-loop containing nucleoside triphosphate hydrolases"/>
    <property type="match status" value="4"/>
</dbReference>
<keyword evidence="3 9" id="KW-0227">DNA damage</keyword>
<dbReference type="PROSITE" id="PS51194">
    <property type="entry name" value="HELICASE_CTER"/>
    <property type="match status" value="1"/>
</dbReference>
<dbReference type="CDD" id="cd17991">
    <property type="entry name" value="DEXHc_TRCF"/>
    <property type="match status" value="1"/>
</dbReference>
<dbReference type="InterPro" id="IPR041471">
    <property type="entry name" value="UvrB_inter"/>
</dbReference>
<dbReference type="Pfam" id="PF03461">
    <property type="entry name" value="TRCF"/>
    <property type="match status" value="1"/>
</dbReference>
<dbReference type="InterPro" id="IPR011545">
    <property type="entry name" value="DEAD/DEAH_box_helicase_dom"/>
</dbReference>
<dbReference type="RefSeq" id="WP_272743160.1">
    <property type="nucleotide sequence ID" value="NZ_JAQQKV010000001.1"/>
</dbReference>
<comment type="similarity">
    <text evidence="9">In the N-terminal section; belongs to the UvrB family.</text>
</comment>
<dbReference type="SMART" id="SM00487">
    <property type="entry name" value="DEXDc"/>
    <property type="match status" value="1"/>
</dbReference>
<evidence type="ECO:0000256" key="1">
    <source>
        <dbReference type="ARBA" id="ARBA00022490"/>
    </source>
</evidence>
<keyword evidence="1 9" id="KW-0963">Cytoplasm</keyword>
<evidence type="ECO:0000256" key="6">
    <source>
        <dbReference type="ARBA" id="ARBA00022840"/>
    </source>
</evidence>
<name>A0ABT5HF91_9CAUL</name>
<dbReference type="Pfam" id="PF00270">
    <property type="entry name" value="DEAD"/>
    <property type="match status" value="1"/>
</dbReference>
<evidence type="ECO:0000313" key="12">
    <source>
        <dbReference type="EMBL" id="MDC7674847.1"/>
    </source>
</evidence>
<dbReference type="Gene3D" id="2.40.10.170">
    <property type="match status" value="1"/>
</dbReference>
<keyword evidence="4 9" id="KW-0378">Hydrolase</keyword>
<dbReference type="Pfam" id="PF17757">
    <property type="entry name" value="UvrB_inter"/>
    <property type="match status" value="1"/>
</dbReference>
<dbReference type="SUPFAM" id="SSF143517">
    <property type="entry name" value="TRCF domain-like"/>
    <property type="match status" value="1"/>
</dbReference>
<keyword evidence="5" id="KW-0347">Helicase</keyword>
<comment type="similarity">
    <text evidence="9">In the C-terminal section; belongs to the helicase family. RecG subfamily.</text>
</comment>
<dbReference type="NCBIfam" id="TIGR00580">
    <property type="entry name" value="mfd"/>
    <property type="match status" value="1"/>
</dbReference>
<dbReference type="InterPro" id="IPR037235">
    <property type="entry name" value="TRCF-like_C_D7"/>
</dbReference>
<dbReference type="Gene3D" id="3.90.1150.50">
    <property type="entry name" value="Transcription-repair-coupling factor, D7 domain"/>
    <property type="match status" value="1"/>
</dbReference>
<keyword evidence="2 9" id="KW-0547">Nucleotide-binding</keyword>
<evidence type="ECO:0000256" key="5">
    <source>
        <dbReference type="ARBA" id="ARBA00022806"/>
    </source>
</evidence>
<dbReference type="EMBL" id="JAQQKV010000001">
    <property type="protein sequence ID" value="MDC7674847.1"/>
    <property type="molecule type" value="Genomic_DNA"/>
</dbReference>
<dbReference type="InterPro" id="IPR001650">
    <property type="entry name" value="Helicase_C-like"/>
</dbReference>
<evidence type="ECO:0000256" key="9">
    <source>
        <dbReference type="HAMAP-Rule" id="MF_00969"/>
    </source>
</evidence>
<dbReference type="Gene3D" id="3.40.50.300">
    <property type="entry name" value="P-loop containing nucleotide triphosphate hydrolases"/>
    <property type="match status" value="2"/>
</dbReference>
<evidence type="ECO:0000256" key="3">
    <source>
        <dbReference type="ARBA" id="ARBA00022763"/>
    </source>
</evidence>
<dbReference type="EC" id="3.6.4.-" evidence="9"/>
<dbReference type="SUPFAM" id="SSF141259">
    <property type="entry name" value="CarD-like"/>
    <property type="match status" value="1"/>
</dbReference>
<feature type="domain" description="Helicase ATP-binding" evidence="10">
    <location>
        <begin position="628"/>
        <end position="789"/>
    </location>
</feature>
<evidence type="ECO:0000256" key="8">
    <source>
        <dbReference type="ARBA" id="ARBA00023204"/>
    </source>
</evidence>
<dbReference type="PROSITE" id="PS51192">
    <property type="entry name" value="HELICASE_ATP_BIND_1"/>
    <property type="match status" value="1"/>
</dbReference>
<feature type="domain" description="Helicase C-terminal" evidence="11">
    <location>
        <begin position="810"/>
        <end position="964"/>
    </location>
</feature>
<dbReference type="InterPro" id="IPR047112">
    <property type="entry name" value="RecG/Mfd"/>
</dbReference>
<evidence type="ECO:0000313" key="13">
    <source>
        <dbReference type="Proteomes" id="UP001218579"/>
    </source>
</evidence>
<protein>
    <recommendedName>
        <fullName evidence="9">Transcription-repair-coupling factor</fullName>
        <shortName evidence="9">TRCF</shortName>
        <ecNumber evidence="9">3.6.4.-</ecNumber>
    </recommendedName>
</protein>
<dbReference type="SMART" id="SM01058">
    <property type="entry name" value="CarD_TRCF"/>
    <property type="match status" value="1"/>
</dbReference>
<dbReference type="SMART" id="SM00490">
    <property type="entry name" value="HELICc"/>
    <property type="match status" value="1"/>
</dbReference>
<dbReference type="HAMAP" id="MF_00969">
    <property type="entry name" value="TRCF"/>
    <property type="match status" value="1"/>
</dbReference>
<dbReference type="InterPro" id="IPR003711">
    <property type="entry name" value="CarD-like/TRCF_RID"/>
</dbReference>
<reference evidence="12 13" key="1">
    <citation type="submission" date="2023-01" db="EMBL/GenBank/DDBJ databases">
        <title>Novel species of the genus Asticcacaulis isolated from rivers.</title>
        <authorList>
            <person name="Lu H."/>
        </authorList>
    </citation>
    <scope>NUCLEOTIDE SEQUENCE [LARGE SCALE GENOMIC DNA]</scope>
    <source>
        <strain evidence="12 13">LKC15W</strain>
    </source>
</reference>
<dbReference type="SMART" id="SM00982">
    <property type="entry name" value="TRCF"/>
    <property type="match status" value="1"/>
</dbReference>
<dbReference type="Gene3D" id="3.30.2060.10">
    <property type="entry name" value="Penicillin-binding protein 1b domain"/>
    <property type="match status" value="1"/>
</dbReference>
<dbReference type="InterPro" id="IPR036101">
    <property type="entry name" value="CarD-like/TRCF_RID_sf"/>
</dbReference>
<evidence type="ECO:0000256" key="4">
    <source>
        <dbReference type="ARBA" id="ARBA00022801"/>
    </source>
</evidence>
<evidence type="ECO:0000256" key="7">
    <source>
        <dbReference type="ARBA" id="ARBA00023125"/>
    </source>
</evidence>
<evidence type="ECO:0000256" key="2">
    <source>
        <dbReference type="ARBA" id="ARBA00022741"/>
    </source>
</evidence>
<evidence type="ECO:0000259" key="11">
    <source>
        <dbReference type="PROSITE" id="PS51194"/>
    </source>
</evidence>
<keyword evidence="7 9" id="KW-0238">DNA-binding</keyword>
<dbReference type="PANTHER" id="PTHR47964">
    <property type="entry name" value="ATP-DEPENDENT DNA HELICASE HOMOLOG RECG, CHLOROPLASTIC"/>
    <property type="match status" value="1"/>
</dbReference>
<dbReference type="Proteomes" id="UP001218579">
    <property type="component" value="Unassembled WGS sequence"/>
</dbReference>
<dbReference type="PANTHER" id="PTHR47964:SF1">
    <property type="entry name" value="ATP-DEPENDENT DNA HELICASE HOMOLOG RECG, CHLOROPLASTIC"/>
    <property type="match status" value="1"/>
</dbReference>
<dbReference type="Pfam" id="PF00271">
    <property type="entry name" value="Helicase_C"/>
    <property type="match status" value="1"/>
</dbReference>
<comment type="subcellular location">
    <subcellularLocation>
        <location evidence="9">Cytoplasm</location>
    </subcellularLocation>
</comment>
<dbReference type="InterPro" id="IPR004576">
    <property type="entry name" value="Mfd"/>
</dbReference>
<dbReference type="InterPro" id="IPR005118">
    <property type="entry name" value="TRCF_C"/>
</dbReference>
<keyword evidence="8 9" id="KW-0234">DNA repair</keyword>
<comment type="function">
    <text evidence="9">Couples transcription and DNA repair by recognizing RNA polymerase (RNAP) stalled at DNA lesions. Mediates ATP-dependent release of RNAP and its truncated transcript from the DNA, and recruitment of nucleotide excision repair machinery to the damaged site.</text>
</comment>
<dbReference type="Pfam" id="PF02559">
    <property type="entry name" value="CarD_TRCF_RID"/>
    <property type="match status" value="1"/>
</dbReference>
<accession>A0ABT5HF91</accession>
<keyword evidence="6 9" id="KW-0067">ATP-binding</keyword>
<keyword evidence="13" id="KW-1185">Reference proteome</keyword>
<sequence length="1159" mass="128947">MTDLIRISSDLPDLILTGCPPGFDSLILSDIVRADGIGLFMARDYGRMNAVAEELNFYAPDIDVIKFPAWDCLPYDRVSPSGGLIAQRMAGLTRLQSLNTEKRAKPVVILTTAAAMTQKVPPRQTTQDSFLSLRPGQSIDTTRLEAYFSRNGYNRVSTVSERGEFAVRGGIIDVFSPSQDEPVRLDFFGDTLESLRTFDPETQRSLKTIHSLDFMAVSEILLDEESIKRFRQAYLESFGAAGDDPLYAAISNGVRRQGMEHMLPLFYPHLDSVFDYLPSNVLIFMDALADAAFEERQATIQDAYQNRKSASEQKGGSSYRALPPEKLYVNEREWKSALKRFRIRRFEALYRDGDAIIDVGARAGRSFAPERLQDSVNLFASVTDHAKSQSKAGKRVIFASWTDGSSERLSTLLSDHGLGTIRQALNWADAMTFGVAGTKAKPIQRAVLPLDQGFETENLVIISETDILGDRLARPRKRRRANNFLAEASALSQGDLVVHIEHGIGRYDGLKTLTVDHAPHDCLELQYASDAKLYLPVENIDLLTRYGADSDSAQLDRLGSASWQARKTKAKDRLREMADGLIQLAAARALKVGVQIDPPSGLYDEFCAQFPYEETEDQLGAIADVLEDLAKGQPMDRLICGDVGFGKTEVALRAAFVVAMSGQQVAIVCPTTLLARQHYKTFTQRFQGWPIRVRHLSRMVTRKEADETREGLKNGEIEIVIGTHALLSEQVKFKDLGIVIVDEEQHFGVKHKEKLKSFRSDVHMLSLSATPIPRTLQMALSGIREMSIIATPPVDRLAVRTYVLPFDQVSIREALLREKYRGGQAYYVVPRLSDLVDVQAFLREQVPEIKFIVGHGQLSPTQLEDVMSAFYEGQYDVLVSTTIVESGLDVPTANTLIVHRADMFGLAQLYQIRGRVGRSKTRAYAYLTTQQNKPLSTASEKRLKVLQSLDNLGAGFQLASHDLDIRGGGNLLGNEQSGHIREIGVELYQQMLEDAVAELKTKSEVTNDARGWSPQINAGAAIMIPENYIPDLNIRLSLYRRVSDAEKLEDREALAAELIDRFGPIPEEAEQLLKVVGIKGLCRQANVAKIDVGPKGGVITFRNDQFENPMGLIKLIQSRPNDWKLRPDQKLLVKGEWDTGVARLQAAEKIMKELAGLAA</sequence>
<organism evidence="12 13">
    <name type="scientific">Asticcacaulis machinosus</name>
    <dbReference type="NCBI Taxonomy" id="2984211"/>
    <lineage>
        <taxon>Bacteria</taxon>
        <taxon>Pseudomonadati</taxon>
        <taxon>Pseudomonadota</taxon>
        <taxon>Alphaproteobacteria</taxon>
        <taxon>Caulobacterales</taxon>
        <taxon>Caulobacteraceae</taxon>
        <taxon>Asticcacaulis</taxon>
    </lineage>
</organism>
<evidence type="ECO:0000259" key="10">
    <source>
        <dbReference type="PROSITE" id="PS51192"/>
    </source>
</evidence>
<proteinExistence type="inferred from homology"/>